<dbReference type="InterPro" id="IPR036910">
    <property type="entry name" value="HMG_box_dom_sf"/>
</dbReference>
<feature type="DNA-binding region" description="HMG box" evidence="1">
    <location>
        <begin position="162"/>
        <end position="230"/>
    </location>
</feature>
<dbReference type="Pfam" id="PF00505">
    <property type="entry name" value="HMG_box"/>
    <property type="match status" value="1"/>
</dbReference>
<organism evidence="4 5">
    <name type="scientific">Coemansia reversa (strain ATCC 12441 / NRRL 1564)</name>
    <dbReference type="NCBI Taxonomy" id="763665"/>
    <lineage>
        <taxon>Eukaryota</taxon>
        <taxon>Fungi</taxon>
        <taxon>Fungi incertae sedis</taxon>
        <taxon>Zoopagomycota</taxon>
        <taxon>Kickxellomycotina</taxon>
        <taxon>Kickxellomycetes</taxon>
        <taxon>Kickxellales</taxon>
        <taxon>Kickxellaceae</taxon>
        <taxon>Coemansia</taxon>
    </lineage>
</organism>
<name>A0A2G5BFJ1_COERN</name>
<gene>
    <name evidence="4" type="ORF">COEREDRAFT_7344</name>
</gene>
<reference evidence="4 5" key="1">
    <citation type="journal article" date="2015" name="Genome Biol. Evol.">
        <title>Phylogenomic analyses indicate that early fungi evolved digesting cell walls of algal ancestors of land plants.</title>
        <authorList>
            <person name="Chang Y."/>
            <person name="Wang S."/>
            <person name="Sekimoto S."/>
            <person name="Aerts A.L."/>
            <person name="Choi C."/>
            <person name="Clum A."/>
            <person name="LaButti K.M."/>
            <person name="Lindquist E.A."/>
            <person name="Yee Ngan C."/>
            <person name="Ohm R.A."/>
            <person name="Salamov A.A."/>
            <person name="Grigoriev I.V."/>
            <person name="Spatafora J.W."/>
            <person name="Berbee M.L."/>
        </authorList>
    </citation>
    <scope>NUCLEOTIDE SEQUENCE [LARGE SCALE GENOMIC DNA]</scope>
    <source>
        <strain evidence="4 5">NRRL 1564</strain>
    </source>
</reference>
<accession>A0A2G5BFJ1</accession>
<feature type="region of interest" description="Disordered" evidence="2">
    <location>
        <begin position="35"/>
        <end position="87"/>
    </location>
</feature>
<proteinExistence type="predicted"/>
<dbReference type="GO" id="GO:0005634">
    <property type="term" value="C:nucleus"/>
    <property type="evidence" value="ECO:0007669"/>
    <property type="project" value="UniProtKB-UniRule"/>
</dbReference>
<evidence type="ECO:0000256" key="1">
    <source>
        <dbReference type="PROSITE-ProRule" id="PRU00267"/>
    </source>
</evidence>
<evidence type="ECO:0000313" key="4">
    <source>
        <dbReference type="EMBL" id="PIA17761.1"/>
    </source>
</evidence>
<dbReference type="SMART" id="SM00398">
    <property type="entry name" value="HMG"/>
    <property type="match status" value="1"/>
</dbReference>
<feature type="compositionally biased region" description="Polar residues" evidence="2">
    <location>
        <begin position="263"/>
        <end position="274"/>
    </location>
</feature>
<protein>
    <recommendedName>
        <fullName evidence="3">HMG box domain-containing protein</fullName>
    </recommendedName>
</protein>
<evidence type="ECO:0000313" key="5">
    <source>
        <dbReference type="Proteomes" id="UP000242474"/>
    </source>
</evidence>
<feature type="compositionally biased region" description="Polar residues" evidence="2">
    <location>
        <begin position="69"/>
        <end position="87"/>
    </location>
</feature>
<keyword evidence="5" id="KW-1185">Reference proteome</keyword>
<keyword evidence="1" id="KW-0539">Nucleus</keyword>
<evidence type="ECO:0000259" key="3">
    <source>
        <dbReference type="PROSITE" id="PS50118"/>
    </source>
</evidence>
<evidence type="ECO:0000256" key="2">
    <source>
        <dbReference type="SAM" id="MobiDB-lite"/>
    </source>
</evidence>
<dbReference type="AlphaFoldDB" id="A0A2G5BFJ1"/>
<feature type="region of interest" description="Disordered" evidence="2">
    <location>
        <begin position="263"/>
        <end position="302"/>
    </location>
</feature>
<dbReference type="Gene3D" id="1.10.30.10">
    <property type="entry name" value="High mobility group box domain"/>
    <property type="match status" value="1"/>
</dbReference>
<dbReference type="OrthoDB" id="6247875at2759"/>
<dbReference type="GO" id="GO:0003677">
    <property type="term" value="F:DNA binding"/>
    <property type="evidence" value="ECO:0007669"/>
    <property type="project" value="UniProtKB-UniRule"/>
</dbReference>
<dbReference type="EMBL" id="KZ303493">
    <property type="protein sequence ID" value="PIA17761.1"/>
    <property type="molecule type" value="Genomic_DNA"/>
</dbReference>
<dbReference type="SUPFAM" id="SSF47095">
    <property type="entry name" value="HMG-box"/>
    <property type="match status" value="1"/>
</dbReference>
<sequence length="302" mass="34718">MEGYYSNSYPRYNSVPHPHGQPFMQPGYSGVSGVPAASSGPGLQMHYPSSPYSFMPHPASKQSPPYHPRSQQNYQQHHQPPTTSSRVVTEPSCTVYRSSQNGDQVTHTARQIIAADGKIFIEHIPGHNVIFAPVKAPISLTMHRHSPTPRIVKPRIRAAPVLSRPSNVFFKYRSVKQRELQEKHPRLNQTVISRMVAEHWKREPEELKRIYKDEYKEEMKKYELSKKLRKSRPNYEYIESDEITTHSDSNAAYFQSDIDGSSSFVQEPHSISSPHTDHVQRHRSFTMPNGERQQLEISQLIH</sequence>
<keyword evidence="1" id="KW-0238">DNA-binding</keyword>
<dbReference type="InterPro" id="IPR009071">
    <property type="entry name" value="HMG_box_dom"/>
</dbReference>
<feature type="domain" description="HMG box" evidence="3">
    <location>
        <begin position="162"/>
        <end position="230"/>
    </location>
</feature>
<feature type="compositionally biased region" description="Polar residues" evidence="2">
    <location>
        <begin position="291"/>
        <end position="302"/>
    </location>
</feature>
<dbReference type="Proteomes" id="UP000242474">
    <property type="component" value="Unassembled WGS sequence"/>
</dbReference>
<dbReference type="PROSITE" id="PS50118">
    <property type="entry name" value="HMG_BOX_2"/>
    <property type="match status" value="1"/>
</dbReference>